<dbReference type="EMBL" id="JALLPB020000736">
    <property type="protein sequence ID" value="KAL3806773.1"/>
    <property type="molecule type" value="Genomic_DNA"/>
</dbReference>
<evidence type="ECO:0000313" key="3">
    <source>
        <dbReference type="Proteomes" id="UP001530377"/>
    </source>
</evidence>
<proteinExistence type="predicted"/>
<name>A0ABD3R2C5_9STRA</name>
<evidence type="ECO:0000256" key="1">
    <source>
        <dbReference type="SAM" id="MobiDB-lite"/>
    </source>
</evidence>
<evidence type="ECO:0000313" key="2">
    <source>
        <dbReference type="EMBL" id="KAL3806773.1"/>
    </source>
</evidence>
<feature type="region of interest" description="Disordered" evidence="1">
    <location>
        <begin position="130"/>
        <end position="157"/>
    </location>
</feature>
<dbReference type="AlphaFoldDB" id="A0ABD3R2C5"/>
<reference evidence="2 3" key="1">
    <citation type="submission" date="2024-10" db="EMBL/GenBank/DDBJ databases">
        <title>Updated reference genomes for cyclostephanoid diatoms.</title>
        <authorList>
            <person name="Roberts W.R."/>
            <person name="Alverson A.J."/>
        </authorList>
    </citation>
    <scope>NUCLEOTIDE SEQUENCE [LARGE SCALE GENOMIC DNA]</scope>
    <source>
        <strain evidence="2 3">AJA228-03</strain>
    </source>
</reference>
<accession>A0ABD3R2C5</accession>
<gene>
    <name evidence="2" type="ORF">ACHAXA_000080</name>
</gene>
<protein>
    <submittedName>
        <fullName evidence="2">Uncharacterized protein</fullName>
    </submittedName>
</protein>
<sequence length="198" mass="21064">MGGFLSVVFGGGNGGESGGSRVVSLVGATMSVADSPSGPWLVVLPPLPGAGIIGSARSRTTTAMFVDGDDGESNEEGGGWDDAGESATNVIVWHLASLIKWERRRRDYITTLGKDDADINEDSGVSACIDEYDDDNDDGTTPMSPRSGGRKGTIAEQALRKREIEMQQMKKERENRTAKYVKETGGLKYTAIAMANRS</sequence>
<dbReference type="Proteomes" id="UP001530377">
    <property type="component" value="Unassembled WGS sequence"/>
</dbReference>
<organism evidence="2 3">
    <name type="scientific">Cyclostephanos tholiformis</name>
    <dbReference type="NCBI Taxonomy" id="382380"/>
    <lineage>
        <taxon>Eukaryota</taxon>
        <taxon>Sar</taxon>
        <taxon>Stramenopiles</taxon>
        <taxon>Ochrophyta</taxon>
        <taxon>Bacillariophyta</taxon>
        <taxon>Coscinodiscophyceae</taxon>
        <taxon>Thalassiosirophycidae</taxon>
        <taxon>Stephanodiscales</taxon>
        <taxon>Stephanodiscaceae</taxon>
        <taxon>Cyclostephanos</taxon>
    </lineage>
</organism>
<comment type="caution">
    <text evidence="2">The sequence shown here is derived from an EMBL/GenBank/DDBJ whole genome shotgun (WGS) entry which is preliminary data.</text>
</comment>
<keyword evidence="3" id="KW-1185">Reference proteome</keyword>